<dbReference type="PROSITE" id="PS50056">
    <property type="entry name" value="TYR_PHOSPHATASE_2"/>
    <property type="match status" value="1"/>
</dbReference>
<dbReference type="CDD" id="cd14498">
    <property type="entry name" value="DSP"/>
    <property type="match status" value="1"/>
</dbReference>
<dbReference type="Gene3D" id="3.90.190.10">
    <property type="entry name" value="Protein tyrosine phosphatase superfamily"/>
    <property type="match status" value="1"/>
</dbReference>
<gene>
    <name evidence="8" type="ORF">HJC23_000615</name>
</gene>
<comment type="caution">
    <text evidence="8">The sequence shown here is derived from an EMBL/GenBank/DDBJ whole genome shotgun (WGS) entry which is preliminary data.</text>
</comment>
<feature type="domain" description="Tyrosine specific protein phosphatases" evidence="7">
    <location>
        <begin position="267"/>
        <end position="325"/>
    </location>
</feature>
<feature type="domain" description="Tyrosine-protein phosphatase" evidence="6">
    <location>
        <begin position="200"/>
        <end position="346"/>
    </location>
</feature>
<dbReference type="PROSITE" id="PS50054">
    <property type="entry name" value="TYR_PHOSPHATASE_DUAL"/>
    <property type="match status" value="1"/>
</dbReference>
<accession>A0ABD3Q7P5</accession>
<dbReference type="InterPro" id="IPR020422">
    <property type="entry name" value="TYR_PHOSPHATASE_DUAL_dom"/>
</dbReference>
<dbReference type="AlphaFoldDB" id="A0ABD3Q7P5"/>
<dbReference type="SUPFAM" id="SSF52799">
    <property type="entry name" value="(Phosphotyrosine protein) phosphatases II"/>
    <property type="match status" value="1"/>
</dbReference>
<evidence type="ECO:0000259" key="6">
    <source>
        <dbReference type="PROSITE" id="PS50054"/>
    </source>
</evidence>
<evidence type="ECO:0000256" key="4">
    <source>
        <dbReference type="ARBA" id="ARBA00022912"/>
    </source>
</evidence>
<dbReference type="GO" id="GO:0004725">
    <property type="term" value="F:protein tyrosine phosphatase activity"/>
    <property type="evidence" value="ECO:0007669"/>
    <property type="project" value="UniProtKB-EC"/>
</dbReference>
<keyword evidence="4" id="KW-0904">Protein phosphatase</keyword>
<feature type="transmembrane region" description="Helical" evidence="5">
    <location>
        <begin position="23"/>
        <end position="43"/>
    </location>
</feature>
<evidence type="ECO:0000313" key="9">
    <source>
        <dbReference type="Proteomes" id="UP001516023"/>
    </source>
</evidence>
<reference evidence="8 9" key="1">
    <citation type="journal article" date="2020" name="G3 (Bethesda)">
        <title>Improved Reference Genome for Cyclotella cryptica CCMP332, a Model for Cell Wall Morphogenesis, Salinity Adaptation, and Lipid Production in Diatoms (Bacillariophyta).</title>
        <authorList>
            <person name="Roberts W.R."/>
            <person name="Downey K.M."/>
            <person name="Ruck E.C."/>
            <person name="Traller J.C."/>
            <person name="Alverson A.J."/>
        </authorList>
    </citation>
    <scope>NUCLEOTIDE SEQUENCE [LARGE SCALE GENOMIC DNA]</scope>
    <source>
        <strain evidence="8 9">CCMP332</strain>
    </source>
</reference>
<keyword evidence="5" id="KW-0812">Transmembrane</keyword>
<dbReference type="Proteomes" id="UP001516023">
    <property type="component" value="Unassembled WGS sequence"/>
</dbReference>
<proteinExistence type="inferred from homology"/>
<keyword evidence="5" id="KW-1133">Transmembrane helix</keyword>
<protein>
    <recommendedName>
        <fullName evidence="2">protein-tyrosine-phosphatase</fullName>
        <ecNumber evidence="2">3.1.3.48</ecNumber>
    </recommendedName>
</protein>
<keyword evidence="3" id="KW-0378">Hydrolase</keyword>
<keyword evidence="5" id="KW-0472">Membrane</keyword>
<evidence type="ECO:0000259" key="7">
    <source>
        <dbReference type="PROSITE" id="PS50056"/>
    </source>
</evidence>
<dbReference type="EMBL" id="JABMIG020000065">
    <property type="protein sequence ID" value="KAL3796112.1"/>
    <property type="molecule type" value="Genomic_DNA"/>
</dbReference>
<dbReference type="Pfam" id="PF00782">
    <property type="entry name" value="DSPc"/>
    <property type="match status" value="1"/>
</dbReference>
<name>A0ABD3Q7P5_9STRA</name>
<dbReference type="SMART" id="SM00195">
    <property type="entry name" value="DSPc"/>
    <property type="match status" value="1"/>
</dbReference>
<dbReference type="EC" id="3.1.3.48" evidence="2"/>
<evidence type="ECO:0000256" key="5">
    <source>
        <dbReference type="SAM" id="Phobius"/>
    </source>
</evidence>
<evidence type="ECO:0000313" key="8">
    <source>
        <dbReference type="EMBL" id="KAL3796112.1"/>
    </source>
</evidence>
<organism evidence="8 9">
    <name type="scientific">Cyclotella cryptica</name>
    <dbReference type="NCBI Taxonomy" id="29204"/>
    <lineage>
        <taxon>Eukaryota</taxon>
        <taxon>Sar</taxon>
        <taxon>Stramenopiles</taxon>
        <taxon>Ochrophyta</taxon>
        <taxon>Bacillariophyta</taxon>
        <taxon>Coscinodiscophyceae</taxon>
        <taxon>Thalassiosirophycidae</taxon>
        <taxon>Stephanodiscales</taxon>
        <taxon>Stephanodiscaceae</taxon>
        <taxon>Cyclotella</taxon>
    </lineage>
</organism>
<sequence length="349" mass="39283">MFPPSPRSNSLRLDLSDSNSRRAMTSFISLSTVILVVVSIFSWRSHLQHTDFIARERMALVVGNFHRESERADEGLTETLAETDGHHVERSTPTLEDFNELYEHVLAKQTENELLRKMLDKKQGMIDFLEKKSKANKKADQSSSETILMSALAKSSHDVKGEIIDLIVKEYTSPDSPDDEGTTLDSALEAIDLKHTDGEAIQVKGFPFLYVGSVGASLNKESLLNKNITHVVNWSNSARCNVVDGIEYLCVRGIRDRTDMSRPESVEELRDAVEFVERTRLAGGKVMSHCWYGKNRSVTLLVAYLMKYSGMEIGEATDLVAETRPIADPYVKSLELYRDRYLINDDSNA</sequence>
<dbReference type="PANTHER" id="PTHR10159:SF529">
    <property type="entry name" value="TYROSINE-PROTEIN PHOSPHATASE DOMAIN-CONTAINING PROTEIN"/>
    <property type="match status" value="1"/>
</dbReference>
<dbReference type="InterPro" id="IPR000340">
    <property type="entry name" value="Dual-sp_phosphatase_cat-dom"/>
</dbReference>
<comment type="similarity">
    <text evidence="1">Belongs to the protein-tyrosine phosphatase family. Non-receptor class dual specificity subfamily.</text>
</comment>
<dbReference type="InterPro" id="IPR000387">
    <property type="entry name" value="Tyr_Pase_dom"/>
</dbReference>
<dbReference type="InterPro" id="IPR029021">
    <property type="entry name" value="Prot-tyrosine_phosphatase-like"/>
</dbReference>
<evidence type="ECO:0000256" key="1">
    <source>
        <dbReference type="ARBA" id="ARBA00008601"/>
    </source>
</evidence>
<keyword evidence="9" id="KW-1185">Reference proteome</keyword>
<evidence type="ECO:0000256" key="3">
    <source>
        <dbReference type="ARBA" id="ARBA00022801"/>
    </source>
</evidence>
<evidence type="ECO:0000256" key="2">
    <source>
        <dbReference type="ARBA" id="ARBA00013064"/>
    </source>
</evidence>
<dbReference type="PANTHER" id="PTHR10159">
    <property type="entry name" value="DUAL SPECIFICITY PROTEIN PHOSPHATASE"/>
    <property type="match status" value="1"/>
</dbReference>